<dbReference type="SUPFAM" id="SSF58104">
    <property type="entry name" value="Methyl-accepting chemotaxis protein (MCP) signaling domain"/>
    <property type="match status" value="1"/>
</dbReference>
<dbReference type="OrthoDB" id="9763018at2"/>
<dbReference type="PROSITE" id="PS50111">
    <property type="entry name" value="CHEMOTAXIS_TRANSDUC_2"/>
    <property type="match status" value="1"/>
</dbReference>
<dbReference type="AlphaFoldDB" id="C5T5M9"/>
<evidence type="ECO:0000256" key="2">
    <source>
        <dbReference type="ARBA" id="ARBA00029447"/>
    </source>
</evidence>
<feature type="domain" description="Methyl-accepting transducer" evidence="5">
    <location>
        <begin position="279"/>
        <end position="400"/>
    </location>
</feature>
<dbReference type="RefSeq" id="WP_005796490.1">
    <property type="nucleotide sequence ID" value="NZ_ACQT01000067.1"/>
</dbReference>
<keyword evidence="4" id="KW-0812">Transmembrane</keyword>
<dbReference type="PANTHER" id="PTHR43531:SF14">
    <property type="entry name" value="METHYL-ACCEPTING CHEMOTAXIS PROTEIN I-RELATED"/>
    <property type="match status" value="1"/>
</dbReference>
<keyword evidence="3" id="KW-0807">Transducer</keyword>
<sequence>MKISDLRIGIKLGLGFLALVLFTTLLGAIALVQMGRIYHNANEIATNLLPSVSHVGELRVQLNRMRRAEAGMVSARSATEVAGFAEQVGQRHKDLTRIEAVYEPLLSSDEERKTYQIYRERKADYVKLQNQLVETAGKVDFTSAETRDLTADALTQQYAGPSEKALVAAAETLGQLQKINADAATDANTETQQVFSTARMWVIGALLVSVILAAVVGLGITRAVTHPVHHAVTAANAIAVGDLAVQVPQGGKDEMGQLLHALGGMRDSLSRVVAGVRSNAEGVASASAQIASGNNDLSARTEQQASALEETAASMEELGSTVRQNADNARQANQLAMSASTVAAQGGEVVAEVVDTMKGINDSSRRIADIIGVIDGIAFQTNILALNAAVEAARAGEQGR</sequence>
<comment type="caution">
    <text evidence="7">The sequence shown here is derived from an EMBL/GenBank/DDBJ whole genome shotgun (WGS) entry which is preliminary data.</text>
</comment>
<evidence type="ECO:0000256" key="4">
    <source>
        <dbReference type="SAM" id="Phobius"/>
    </source>
</evidence>
<feature type="transmembrane region" description="Helical" evidence="4">
    <location>
        <begin position="200"/>
        <end position="220"/>
    </location>
</feature>
<dbReference type="PATRIC" id="fig|573060.9.peg.2916"/>
<protein>
    <submittedName>
        <fullName evidence="7">Methyl-accepting chemotaxis sensory transducer</fullName>
    </submittedName>
</protein>
<keyword evidence="1" id="KW-0488">Methylation</keyword>
<evidence type="ECO:0000259" key="5">
    <source>
        <dbReference type="PROSITE" id="PS50111"/>
    </source>
</evidence>
<dbReference type="PANTHER" id="PTHR43531">
    <property type="entry name" value="PROTEIN ICFG"/>
    <property type="match status" value="1"/>
</dbReference>
<proteinExistence type="inferred from homology"/>
<evidence type="ECO:0000256" key="1">
    <source>
        <dbReference type="ARBA" id="ARBA00022481"/>
    </source>
</evidence>
<gene>
    <name evidence="7" type="ORF">AcdelDRAFT_2209</name>
</gene>
<organism evidence="7 8">
    <name type="scientific">Acidovorax delafieldii 2AN</name>
    <dbReference type="NCBI Taxonomy" id="573060"/>
    <lineage>
        <taxon>Bacteria</taxon>
        <taxon>Pseudomonadati</taxon>
        <taxon>Pseudomonadota</taxon>
        <taxon>Betaproteobacteria</taxon>
        <taxon>Burkholderiales</taxon>
        <taxon>Comamonadaceae</taxon>
        <taxon>Acidovorax</taxon>
    </lineage>
</organism>
<dbReference type="Pfam" id="PF00015">
    <property type="entry name" value="MCPsignal"/>
    <property type="match status" value="1"/>
</dbReference>
<dbReference type="GO" id="GO:0004888">
    <property type="term" value="F:transmembrane signaling receptor activity"/>
    <property type="evidence" value="ECO:0007669"/>
    <property type="project" value="InterPro"/>
</dbReference>
<feature type="non-terminal residue" evidence="7">
    <location>
        <position position="400"/>
    </location>
</feature>
<keyword evidence="4" id="KW-0472">Membrane</keyword>
<dbReference type="Pfam" id="PF00672">
    <property type="entry name" value="HAMP"/>
    <property type="match status" value="1"/>
</dbReference>
<feature type="domain" description="HAMP" evidence="6">
    <location>
        <begin position="222"/>
        <end position="274"/>
    </location>
</feature>
<accession>C5T5M9</accession>
<keyword evidence="8" id="KW-1185">Reference proteome</keyword>
<dbReference type="InterPro" id="IPR051310">
    <property type="entry name" value="MCP_chemotaxis"/>
</dbReference>
<dbReference type="Pfam" id="PF12729">
    <property type="entry name" value="4HB_MCP_1"/>
    <property type="match status" value="1"/>
</dbReference>
<dbReference type="InterPro" id="IPR003660">
    <property type="entry name" value="HAMP_dom"/>
</dbReference>
<dbReference type="EMBL" id="ACQT01000067">
    <property type="protein sequence ID" value="EER60234.1"/>
    <property type="molecule type" value="Genomic_DNA"/>
</dbReference>
<feature type="transmembrane region" description="Helical" evidence="4">
    <location>
        <begin position="12"/>
        <end position="32"/>
    </location>
</feature>
<reference evidence="7 8" key="1">
    <citation type="submission" date="2009-05" db="EMBL/GenBank/DDBJ databases">
        <title>The draft genome of Acidovorax delafieldii 2AN.</title>
        <authorList>
            <consortium name="US DOE Joint Genome Institute (JGI-PGF)"/>
            <person name="Lucas S."/>
            <person name="Copeland A."/>
            <person name="Lapidus A."/>
            <person name="Glavina del Rio T."/>
            <person name="Tice H."/>
            <person name="Bruce D."/>
            <person name="Goodwin L."/>
            <person name="Pitluck S."/>
            <person name="Larimer F."/>
            <person name="Land M.L."/>
            <person name="Hauser L."/>
            <person name="Shelobolina E.S."/>
            <person name="Picardal F."/>
            <person name="Roden E."/>
            <person name="Emerson D."/>
        </authorList>
    </citation>
    <scope>NUCLEOTIDE SEQUENCE [LARGE SCALE GENOMIC DNA]</scope>
    <source>
        <strain evidence="7 8">2AN</strain>
    </source>
</reference>
<dbReference type="PRINTS" id="PR00260">
    <property type="entry name" value="CHEMTRNSDUCR"/>
</dbReference>
<dbReference type="SMART" id="SM00283">
    <property type="entry name" value="MA"/>
    <property type="match status" value="1"/>
</dbReference>
<dbReference type="GO" id="GO:0005886">
    <property type="term" value="C:plasma membrane"/>
    <property type="evidence" value="ECO:0007669"/>
    <property type="project" value="TreeGrafter"/>
</dbReference>
<keyword evidence="4" id="KW-1133">Transmembrane helix</keyword>
<dbReference type="GO" id="GO:0006935">
    <property type="term" value="P:chemotaxis"/>
    <property type="evidence" value="ECO:0007669"/>
    <property type="project" value="InterPro"/>
</dbReference>
<dbReference type="SMART" id="SM00304">
    <property type="entry name" value="HAMP"/>
    <property type="match status" value="1"/>
</dbReference>
<dbReference type="CDD" id="cd06225">
    <property type="entry name" value="HAMP"/>
    <property type="match status" value="1"/>
</dbReference>
<evidence type="ECO:0000313" key="7">
    <source>
        <dbReference type="EMBL" id="EER60234.1"/>
    </source>
</evidence>
<comment type="similarity">
    <text evidence="2">Belongs to the methyl-accepting chemotaxis (MCP) protein family.</text>
</comment>
<dbReference type="InterPro" id="IPR004090">
    <property type="entry name" value="Chemotax_Me-accpt_rcpt"/>
</dbReference>
<dbReference type="Proteomes" id="UP000003856">
    <property type="component" value="Unassembled WGS sequence"/>
</dbReference>
<dbReference type="InterPro" id="IPR024478">
    <property type="entry name" value="HlyB_4HB_MCP"/>
</dbReference>
<evidence type="ECO:0000259" key="6">
    <source>
        <dbReference type="PROSITE" id="PS50885"/>
    </source>
</evidence>
<dbReference type="Gene3D" id="1.10.287.950">
    <property type="entry name" value="Methyl-accepting chemotaxis protein"/>
    <property type="match status" value="1"/>
</dbReference>
<dbReference type="GO" id="GO:0007165">
    <property type="term" value="P:signal transduction"/>
    <property type="evidence" value="ECO:0007669"/>
    <property type="project" value="UniProtKB-KW"/>
</dbReference>
<dbReference type="InterPro" id="IPR004089">
    <property type="entry name" value="MCPsignal_dom"/>
</dbReference>
<name>C5T5M9_ACIDE</name>
<evidence type="ECO:0000313" key="8">
    <source>
        <dbReference type="Proteomes" id="UP000003856"/>
    </source>
</evidence>
<evidence type="ECO:0000256" key="3">
    <source>
        <dbReference type="PROSITE-ProRule" id="PRU00284"/>
    </source>
</evidence>
<dbReference type="PROSITE" id="PS50885">
    <property type="entry name" value="HAMP"/>
    <property type="match status" value="1"/>
</dbReference>